<feature type="domain" description="SbsA Ig-like" evidence="2">
    <location>
        <begin position="188"/>
        <end position="293"/>
    </location>
</feature>
<evidence type="ECO:0000259" key="2">
    <source>
        <dbReference type="Pfam" id="PF13205"/>
    </source>
</evidence>
<dbReference type="InterPro" id="IPR014755">
    <property type="entry name" value="Cu-Rt/internalin_Ig-like"/>
</dbReference>
<name>A0A3D9I0W7_9BACL</name>
<dbReference type="Proteomes" id="UP000256869">
    <property type="component" value="Unassembled WGS sequence"/>
</dbReference>
<protein>
    <submittedName>
        <fullName evidence="3">Ig-like domain-containing protein</fullName>
    </submittedName>
</protein>
<proteinExistence type="predicted"/>
<gene>
    <name evidence="3" type="ORF">DFP95_12152</name>
</gene>
<comment type="caution">
    <text evidence="3">The sequence shown here is derived from an EMBL/GenBank/DDBJ whole genome shotgun (WGS) entry which is preliminary data.</text>
</comment>
<dbReference type="AlphaFoldDB" id="A0A3D9I0W7"/>
<sequence>MPVQSGFTENTAEHLIFDAGAFYKNYNPVTGVGTLIGATRGGGEFVAKPTIRPIEIDGVKGRAKGLNVIDAWDVSIKANLIEITPEILRVALSTGEVNTTDPVYDVVTAKNTIEIADYIDNIAWIGRLSGSNNPVVIIIYNALNTEGVTLTTADKAESVLPITFFAHYDASDLDTVPFKIYYPKLSTDTVNPTVVTVPADAATAIATTANIVWTFNEAIQPAAVSPANFFLMKALDGTLVPGSLALNAARTVVTLDPTANMTAATAYIATVTKNVKDLNGNALIDNVITNFTTA</sequence>
<dbReference type="Pfam" id="PF13205">
    <property type="entry name" value="Big_5"/>
    <property type="match status" value="1"/>
</dbReference>
<reference evidence="3 4" key="1">
    <citation type="submission" date="2018-07" db="EMBL/GenBank/DDBJ databases">
        <title>Genomic Encyclopedia of Type Strains, Phase III (KMG-III): the genomes of soil and plant-associated and newly described type strains.</title>
        <authorList>
            <person name="Whitman W."/>
        </authorList>
    </citation>
    <scope>NUCLEOTIDE SEQUENCE [LARGE SCALE GENOMIC DNA]</scope>
    <source>
        <strain evidence="3 4">CECT 8236</strain>
    </source>
</reference>
<dbReference type="EMBL" id="QRDY01000021">
    <property type="protein sequence ID" value="RED54796.1"/>
    <property type="molecule type" value="Genomic_DNA"/>
</dbReference>
<accession>A0A3D9I0W7</accession>
<organism evidence="3 4">
    <name type="scientific">Cohnella lupini</name>
    <dbReference type="NCBI Taxonomy" id="1294267"/>
    <lineage>
        <taxon>Bacteria</taxon>
        <taxon>Bacillati</taxon>
        <taxon>Bacillota</taxon>
        <taxon>Bacilli</taxon>
        <taxon>Bacillales</taxon>
        <taxon>Paenibacillaceae</taxon>
        <taxon>Cohnella</taxon>
    </lineage>
</organism>
<dbReference type="InterPro" id="IPR032812">
    <property type="entry name" value="SbsA_Ig"/>
</dbReference>
<dbReference type="OrthoDB" id="2041935at2"/>
<dbReference type="RefSeq" id="WP_115995156.1">
    <property type="nucleotide sequence ID" value="NZ_QRDY01000021.1"/>
</dbReference>
<keyword evidence="1" id="KW-0732">Signal</keyword>
<evidence type="ECO:0000313" key="4">
    <source>
        <dbReference type="Proteomes" id="UP000256869"/>
    </source>
</evidence>
<evidence type="ECO:0000256" key="1">
    <source>
        <dbReference type="ARBA" id="ARBA00022729"/>
    </source>
</evidence>
<keyword evidence="4" id="KW-1185">Reference proteome</keyword>
<evidence type="ECO:0000313" key="3">
    <source>
        <dbReference type="EMBL" id="RED54796.1"/>
    </source>
</evidence>
<dbReference type="Gene3D" id="2.60.40.1220">
    <property type="match status" value="1"/>
</dbReference>